<dbReference type="Proteomes" id="UP000070121">
    <property type="component" value="Unassembled WGS sequence"/>
</dbReference>
<dbReference type="OrthoDB" id="2580323at2759"/>
<keyword evidence="1" id="KW-0732">Signal</keyword>
<name>A0A135V2A5_9PEZI</name>
<accession>A0A135V2A5</accession>
<organism evidence="2 3">
    <name type="scientific">Colletotrichum salicis</name>
    <dbReference type="NCBI Taxonomy" id="1209931"/>
    <lineage>
        <taxon>Eukaryota</taxon>
        <taxon>Fungi</taxon>
        <taxon>Dikarya</taxon>
        <taxon>Ascomycota</taxon>
        <taxon>Pezizomycotina</taxon>
        <taxon>Sordariomycetes</taxon>
        <taxon>Hypocreomycetidae</taxon>
        <taxon>Glomerellales</taxon>
        <taxon>Glomerellaceae</taxon>
        <taxon>Colletotrichum</taxon>
        <taxon>Colletotrichum acutatum species complex</taxon>
    </lineage>
</organism>
<keyword evidence="3" id="KW-1185">Reference proteome</keyword>
<evidence type="ECO:0000313" key="2">
    <source>
        <dbReference type="EMBL" id="KXH66677.1"/>
    </source>
</evidence>
<sequence>MRFSTKCLIAVGLLSALGLKQQAAAVELSSFTESLFTESMDFLDRIYDPAAGYLYFSTSHLRQASTRRDLRSEEPTVGTTAYPKNIYNSWDPNWRGFIGTTHIVIYEEFRHLLARDVQDLILESLYNNTVGDSYRVGGVDDDNLYPSYSNPAIMRAIATGWTGRTLNDSNMTAAGELYAKEILDLFDRNNTLSEFNSQTYAGVSIYSLTLWAKYMPNDSSLMGQHGARMIKAIWESIGSMYNANLRNVAGPWDRTYGFDMNQYVAIINIYIWSLVGKDKAPGISQTWSMAHADDLEYAPLISVLAPFHDALVPSDIVEKLSTFPSEHLFETATFSSPHDSVPRNITTWLSANLTIGAESYDEDTLGGSREDPYQWSPAVVQWARNDGSVGYTALHGTEETLDVDVSPGHLSLSYPDGNSTSIVTFLVSSNPLGGKRDIFGFEDVEGIQVSVGGSVVSQPEIGFCGLVGGICSIIHGFEFWNITFVMPSNSSAVPSIELDIRSTIGESCIMTPWGHYQSYDDHFQLQDSPTVVTRAGRGRRWALDELLKTSKSFDNSISAAQTETGAGRGAVVGYFLFEDRRSWYCTRLAGQWDWMTGVRNPCTGRHGARAKLSSRTATPLVDTNGRCWSWPCDALQTGRGTEANIDGQGLAQQPSRRARRVHLDHELVRSSG</sequence>
<protein>
    <submittedName>
        <fullName evidence="2">Uncharacterized protein</fullName>
    </submittedName>
</protein>
<comment type="caution">
    <text evidence="2">The sequence shown here is derived from an EMBL/GenBank/DDBJ whole genome shotgun (WGS) entry which is preliminary data.</text>
</comment>
<gene>
    <name evidence="2" type="ORF">CSAL01_06641</name>
</gene>
<proteinExistence type="predicted"/>
<dbReference type="PANTHER" id="PTHR40616:SF1">
    <property type="entry name" value="LINALOOL DEHYDRATASE_ISOMERASE DOMAIN-CONTAINING PROTEIN"/>
    <property type="match status" value="1"/>
</dbReference>
<feature type="signal peptide" evidence="1">
    <location>
        <begin position="1"/>
        <end position="25"/>
    </location>
</feature>
<dbReference type="EMBL" id="JFFI01000621">
    <property type="protein sequence ID" value="KXH66677.1"/>
    <property type="molecule type" value="Genomic_DNA"/>
</dbReference>
<reference evidence="2 3" key="1">
    <citation type="submission" date="2014-02" db="EMBL/GenBank/DDBJ databases">
        <title>The genome sequence of Colletotrichum salicis CBS 607.94.</title>
        <authorList>
            <person name="Baroncelli R."/>
            <person name="Thon M.R."/>
        </authorList>
    </citation>
    <scope>NUCLEOTIDE SEQUENCE [LARGE SCALE GENOMIC DNA]</scope>
    <source>
        <strain evidence="2 3">CBS 607.94</strain>
    </source>
</reference>
<feature type="chain" id="PRO_5007805486" evidence="1">
    <location>
        <begin position="26"/>
        <end position="672"/>
    </location>
</feature>
<evidence type="ECO:0000256" key="1">
    <source>
        <dbReference type="SAM" id="SignalP"/>
    </source>
</evidence>
<dbReference type="PANTHER" id="PTHR40616">
    <property type="entry name" value="LINALOOL DEHYDRATASE_ISOMERASE DOMAIN-CONTAINING PROTEIN"/>
    <property type="match status" value="1"/>
</dbReference>
<evidence type="ECO:0000313" key="3">
    <source>
        <dbReference type="Proteomes" id="UP000070121"/>
    </source>
</evidence>
<dbReference type="AlphaFoldDB" id="A0A135V2A5"/>